<dbReference type="RefSeq" id="WP_134435246.1">
    <property type="nucleotide sequence ID" value="NZ_SOML01000001.1"/>
</dbReference>
<dbReference type="STRING" id="1121485.GCA_000426485_01019"/>
<evidence type="ECO:0000313" key="2">
    <source>
        <dbReference type="EMBL" id="TFD98743.1"/>
    </source>
</evidence>
<comment type="caution">
    <text evidence="2">The sequence shown here is derived from an EMBL/GenBank/DDBJ whole genome shotgun (WGS) entry which is preliminary data.</text>
</comment>
<dbReference type="OrthoDB" id="4827574at2"/>
<name>A0A4Y8L844_9BACT</name>
<evidence type="ECO:0000259" key="1">
    <source>
        <dbReference type="Pfam" id="PF14080"/>
    </source>
</evidence>
<dbReference type="Proteomes" id="UP000297861">
    <property type="component" value="Unassembled WGS sequence"/>
</dbReference>
<keyword evidence="3" id="KW-1185">Reference proteome</keyword>
<dbReference type="EMBL" id="SOML01000001">
    <property type="protein sequence ID" value="TFD98743.1"/>
    <property type="molecule type" value="Genomic_DNA"/>
</dbReference>
<dbReference type="AlphaFoldDB" id="A0A4Y8L844"/>
<reference evidence="2 3" key="1">
    <citation type="submission" date="2019-03" db="EMBL/GenBank/DDBJ databases">
        <title>San Antonio Military Medical Center submission to MRSN (WRAIR), pending publication.</title>
        <authorList>
            <person name="Blyth D.M."/>
            <person name="Mccarthy S.L."/>
            <person name="Schall S.E."/>
            <person name="Stam J.A."/>
            <person name="Ong A.C."/>
            <person name="Mcgann P.T."/>
        </authorList>
    </citation>
    <scope>NUCLEOTIDE SEQUENCE [LARGE SCALE GENOMIC DNA]</scope>
    <source>
        <strain evidence="2 3">MRSN571793</strain>
    </source>
</reference>
<proteinExistence type="predicted"/>
<organism evidence="2 3">
    <name type="scientific">Dysgonomonas capnocytophagoides</name>
    <dbReference type="NCBI Taxonomy" id="45254"/>
    <lineage>
        <taxon>Bacteria</taxon>
        <taxon>Pseudomonadati</taxon>
        <taxon>Bacteroidota</taxon>
        <taxon>Bacteroidia</taxon>
        <taxon>Bacteroidales</taxon>
        <taxon>Dysgonomonadaceae</taxon>
        <taxon>Dysgonomonas</taxon>
    </lineage>
</organism>
<evidence type="ECO:0000313" key="3">
    <source>
        <dbReference type="Proteomes" id="UP000297861"/>
    </source>
</evidence>
<feature type="domain" description="DUF4261" evidence="1">
    <location>
        <begin position="200"/>
        <end position="273"/>
    </location>
</feature>
<sequence>MGLFDFFRKIIKNKTDQPIPKPGNISQAEHPILLAMPVFINNRGYDFDKVIDHLKTFWKLSVTELSGDNATAVFDLDGQPVAIANMPVPVPEEELDAIIDYAYLWREARETLKHQTNHAIVSVLSSDRSETERHTLLSKMLCSILMTSPDCIAIYQGQETLLLQRDFYLACIEDLQNGRIPVPAWVYIGLRKTDEGINAYTYGMKSFGKPEFEIIGTPLDADSLYTLVLNIVSYTIGKDVIFNNGDTFSLAENAKMKITESQGIYVDGTTLKLSID</sequence>
<gene>
    <name evidence="2" type="ORF">E2605_01255</name>
</gene>
<dbReference type="Pfam" id="PF14080">
    <property type="entry name" value="DUF4261"/>
    <property type="match status" value="1"/>
</dbReference>
<accession>A0A4Y8L844</accession>
<dbReference type="InterPro" id="IPR025357">
    <property type="entry name" value="DUF4261"/>
</dbReference>
<protein>
    <submittedName>
        <fullName evidence="2">DUF4261 domain-containing protein</fullName>
    </submittedName>
</protein>